<comment type="subcellular location">
    <subcellularLocation>
        <location evidence="1">Nucleus</location>
    </subcellularLocation>
</comment>
<keyword evidence="2" id="KW-0805">Transcription regulation</keyword>
<dbReference type="InterPro" id="IPR036576">
    <property type="entry name" value="WRKY_dom_sf"/>
</dbReference>
<dbReference type="GO" id="GO:0005634">
    <property type="term" value="C:nucleus"/>
    <property type="evidence" value="ECO:0007669"/>
    <property type="project" value="UniProtKB-SubCell"/>
</dbReference>
<evidence type="ECO:0000256" key="2">
    <source>
        <dbReference type="ARBA" id="ARBA00023015"/>
    </source>
</evidence>
<gene>
    <name evidence="10" type="ORF">Salat_0160200</name>
</gene>
<dbReference type="PANTHER" id="PTHR31429:SF54">
    <property type="entry name" value="WRKY TRANSCRIPTION FACTOR 9-RELATED"/>
    <property type="match status" value="1"/>
</dbReference>
<dbReference type="AlphaFoldDB" id="A0AAE2CXP6"/>
<feature type="region of interest" description="Disordered" evidence="8">
    <location>
        <begin position="36"/>
        <end position="70"/>
    </location>
</feature>
<evidence type="ECO:0000256" key="3">
    <source>
        <dbReference type="ARBA" id="ARBA00023054"/>
    </source>
</evidence>
<feature type="domain" description="WRKY" evidence="9">
    <location>
        <begin position="206"/>
        <end position="272"/>
    </location>
</feature>
<comment type="similarity">
    <text evidence="7">Belongs to the WRKY group II-b family.</text>
</comment>
<evidence type="ECO:0000256" key="5">
    <source>
        <dbReference type="ARBA" id="ARBA00023163"/>
    </source>
</evidence>
<dbReference type="SMART" id="SM00774">
    <property type="entry name" value="WRKY"/>
    <property type="match status" value="1"/>
</dbReference>
<keyword evidence="11" id="KW-1185">Reference proteome</keyword>
<evidence type="ECO:0000313" key="10">
    <source>
        <dbReference type="EMBL" id="KAK4438260.1"/>
    </source>
</evidence>
<dbReference type="GO" id="GO:0003700">
    <property type="term" value="F:DNA-binding transcription factor activity"/>
    <property type="evidence" value="ECO:0007669"/>
    <property type="project" value="InterPro"/>
</dbReference>
<feature type="compositionally biased region" description="Acidic residues" evidence="8">
    <location>
        <begin position="123"/>
        <end position="132"/>
    </location>
</feature>
<dbReference type="Proteomes" id="UP001293254">
    <property type="component" value="Unassembled WGS sequence"/>
</dbReference>
<proteinExistence type="inferred from homology"/>
<keyword evidence="6" id="KW-0539">Nucleus</keyword>
<keyword evidence="4" id="KW-0238">DNA-binding</keyword>
<organism evidence="10 11">
    <name type="scientific">Sesamum alatum</name>
    <dbReference type="NCBI Taxonomy" id="300844"/>
    <lineage>
        <taxon>Eukaryota</taxon>
        <taxon>Viridiplantae</taxon>
        <taxon>Streptophyta</taxon>
        <taxon>Embryophyta</taxon>
        <taxon>Tracheophyta</taxon>
        <taxon>Spermatophyta</taxon>
        <taxon>Magnoliopsida</taxon>
        <taxon>eudicotyledons</taxon>
        <taxon>Gunneridae</taxon>
        <taxon>Pentapetalae</taxon>
        <taxon>asterids</taxon>
        <taxon>lamiids</taxon>
        <taxon>Lamiales</taxon>
        <taxon>Pedaliaceae</taxon>
        <taxon>Sesamum</taxon>
    </lineage>
</organism>
<sequence>MDRKAAAAADQESETMETIDLSLKLDARQQLPNYGNALLAKDQSKLHQKSASPDDQTSEEMSFKTEEDELSSLQMRMNQMKEENKMLRCAVEQTIKDYTHLQAKISIIQQNNYNHTNKPHKDDDDDDDDGDQELGLSLRLQSSSSRLEGDDERQVEKTKEVIMTGLVGGIQGDQLHSNNLPGIMSSSSMINSPHNKRARVSVRARCEAATMNDGCQWRKYGQKIAKGNPCPRAYYRCTVAPGCPVRKQVQRCLEDMSILITTYEGTHNHPLPVGATAMASTTSTAASFILLDSSNPFPNIGTLSPASLNQPHFPNYQNIGPHQFINPSSPYLPLLSPNPNFHHDPSKGIVLDLTNNASISSNSINIPQLGYPWNNYIPKQGNFNGNVSQLFRNPNRLVDDHQTAESSSSKGDHQGNNNNKSLLDDDQNVRANITSDPKFRVAVAAAISTLINKENQASGNGSSPRDNTWVLESGNPIRQ</sequence>
<dbReference type="InterPro" id="IPR003657">
    <property type="entry name" value="WRKY_dom"/>
</dbReference>
<feature type="compositionally biased region" description="Polar residues" evidence="8">
    <location>
        <begin position="455"/>
        <end position="466"/>
    </location>
</feature>
<evidence type="ECO:0000256" key="1">
    <source>
        <dbReference type="ARBA" id="ARBA00004123"/>
    </source>
</evidence>
<reference evidence="10" key="1">
    <citation type="submission" date="2020-06" db="EMBL/GenBank/DDBJ databases">
        <authorList>
            <person name="Li T."/>
            <person name="Hu X."/>
            <person name="Zhang T."/>
            <person name="Song X."/>
            <person name="Zhang H."/>
            <person name="Dai N."/>
            <person name="Sheng W."/>
            <person name="Hou X."/>
            <person name="Wei L."/>
        </authorList>
    </citation>
    <scope>NUCLEOTIDE SEQUENCE</scope>
    <source>
        <strain evidence="10">3651</strain>
        <tissue evidence="10">Leaf</tissue>
    </source>
</reference>
<evidence type="ECO:0000256" key="4">
    <source>
        <dbReference type="ARBA" id="ARBA00023125"/>
    </source>
</evidence>
<reference evidence="10" key="2">
    <citation type="journal article" date="2024" name="Plant">
        <title>Genomic evolution and insights into agronomic trait innovations of Sesamum species.</title>
        <authorList>
            <person name="Miao H."/>
            <person name="Wang L."/>
            <person name="Qu L."/>
            <person name="Liu H."/>
            <person name="Sun Y."/>
            <person name="Le M."/>
            <person name="Wang Q."/>
            <person name="Wei S."/>
            <person name="Zheng Y."/>
            <person name="Lin W."/>
            <person name="Duan Y."/>
            <person name="Cao H."/>
            <person name="Xiong S."/>
            <person name="Wang X."/>
            <person name="Wei L."/>
            <person name="Li C."/>
            <person name="Ma Q."/>
            <person name="Ju M."/>
            <person name="Zhao R."/>
            <person name="Li G."/>
            <person name="Mu C."/>
            <person name="Tian Q."/>
            <person name="Mei H."/>
            <person name="Zhang T."/>
            <person name="Gao T."/>
            <person name="Zhang H."/>
        </authorList>
    </citation>
    <scope>NUCLEOTIDE SEQUENCE</scope>
    <source>
        <strain evidence="10">3651</strain>
    </source>
</reference>
<dbReference type="PROSITE" id="PS50811">
    <property type="entry name" value="WRKY"/>
    <property type="match status" value="1"/>
</dbReference>
<comment type="caution">
    <text evidence="10">The sequence shown here is derived from an EMBL/GenBank/DDBJ whole genome shotgun (WGS) entry which is preliminary data.</text>
</comment>
<dbReference type="FunFam" id="2.20.25.80:FF:000002">
    <property type="entry name" value="probable WRKY transcription factor 31"/>
    <property type="match status" value="1"/>
</dbReference>
<evidence type="ECO:0000256" key="6">
    <source>
        <dbReference type="ARBA" id="ARBA00023242"/>
    </source>
</evidence>
<feature type="region of interest" description="Disordered" evidence="8">
    <location>
        <begin position="400"/>
        <end position="426"/>
    </location>
</feature>
<feature type="region of interest" description="Disordered" evidence="8">
    <location>
        <begin position="113"/>
        <end position="157"/>
    </location>
</feature>
<dbReference type="GO" id="GO:0043565">
    <property type="term" value="F:sequence-specific DNA binding"/>
    <property type="evidence" value="ECO:0007669"/>
    <property type="project" value="InterPro"/>
</dbReference>
<dbReference type="SUPFAM" id="SSF118290">
    <property type="entry name" value="WRKY DNA-binding domain"/>
    <property type="match status" value="1"/>
</dbReference>
<evidence type="ECO:0000256" key="8">
    <source>
        <dbReference type="SAM" id="MobiDB-lite"/>
    </source>
</evidence>
<dbReference type="Gene3D" id="2.20.25.80">
    <property type="entry name" value="WRKY domain"/>
    <property type="match status" value="1"/>
</dbReference>
<keyword evidence="5" id="KW-0804">Transcription</keyword>
<accession>A0AAE2CXP6</accession>
<protein>
    <submittedName>
        <fullName evidence="10">WRKY transcription factor 9</fullName>
    </submittedName>
</protein>
<feature type="compositionally biased region" description="Polar residues" evidence="8">
    <location>
        <begin position="404"/>
        <end position="421"/>
    </location>
</feature>
<feature type="region of interest" description="Disordered" evidence="8">
    <location>
        <begin position="455"/>
        <end position="479"/>
    </location>
</feature>
<feature type="compositionally biased region" description="Low complexity" evidence="8">
    <location>
        <begin position="133"/>
        <end position="146"/>
    </location>
</feature>
<dbReference type="PANTHER" id="PTHR31429">
    <property type="entry name" value="WRKY TRANSCRIPTION FACTOR 36-RELATED"/>
    <property type="match status" value="1"/>
</dbReference>
<evidence type="ECO:0000259" key="9">
    <source>
        <dbReference type="PROSITE" id="PS50811"/>
    </source>
</evidence>
<evidence type="ECO:0000256" key="7">
    <source>
        <dbReference type="ARBA" id="ARBA00061007"/>
    </source>
</evidence>
<dbReference type="Pfam" id="PF03106">
    <property type="entry name" value="WRKY"/>
    <property type="match status" value="1"/>
</dbReference>
<dbReference type="InterPro" id="IPR044810">
    <property type="entry name" value="WRKY_plant"/>
</dbReference>
<keyword evidence="3" id="KW-0175">Coiled coil</keyword>
<dbReference type="EMBL" id="JACGWO010000001">
    <property type="protein sequence ID" value="KAK4438260.1"/>
    <property type="molecule type" value="Genomic_DNA"/>
</dbReference>
<name>A0AAE2CXP6_9LAMI</name>
<evidence type="ECO:0000313" key="11">
    <source>
        <dbReference type="Proteomes" id="UP001293254"/>
    </source>
</evidence>